<dbReference type="Gene3D" id="3.40.50.2300">
    <property type="match status" value="1"/>
</dbReference>
<dbReference type="InterPro" id="IPR011006">
    <property type="entry name" value="CheY-like_superfamily"/>
</dbReference>
<proteinExistence type="predicted"/>
<dbReference type="PROSITE" id="PS50110">
    <property type="entry name" value="RESPONSE_REGULATORY"/>
    <property type="match status" value="1"/>
</dbReference>
<dbReference type="Gene3D" id="3.30.450.20">
    <property type="entry name" value="PAS domain"/>
    <property type="match status" value="1"/>
</dbReference>
<dbReference type="InterPro" id="IPR036097">
    <property type="entry name" value="HisK_dim/P_sf"/>
</dbReference>
<dbReference type="EMBL" id="MKVH01000021">
    <property type="protein sequence ID" value="OJX57746.1"/>
    <property type="molecule type" value="Genomic_DNA"/>
</dbReference>
<name>A0A1M3KZ32_9BACT</name>
<keyword evidence="3" id="KW-0597">Phosphoprotein</keyword>
<dbReference type="CDD" id="cd00082">
    <property type="entry name" value="HisKA"/>
    <property type="match status" value="1"/>
</dbReference>
<dbReference type="Gene3D" id="1.10.287.130">
    <property type="match status" value="1"/>
</dbReference>
<dbReference type="SUPFAM" id="SSF47384">
    <property type="entry name" value="Homodimeric domain of signal transducing histidine kinase"/>
    <property type="match status" value="1"/>
</dbReference>
<feature type="modified residue" description="4-aspartylphosphate" evidence="3">
    <location>
        <position position="62"/>
    </location>
</feature>
<dbReference type="SUPFAM" id="SSF55785">
    <property type="entry name" value="PYP-like sensor domain (PAS domain)"/>
    <property type="match status" value="1"/>
</dbReference>
<dbReference type="SUPFAM" id="SSF52172">
    <property type="entry name" value="CheY-like"/>
    <property type="match status" value="1"/>
</dbReference>
<dbReference type="NCBIfam" id="TIGR00229">
    <property type="entry name" value="sensory_box"/>
    <property type="match status" value="1"/>
</dbReference>
<evidence type="ECO:0000259" key="4">
    <source>
        <dbReference type="PROSITE" id="PS50110"/>
    </source>
</evidence>
<reference evidence="5 6" key="1">
    <citation type="submission" date="2016-09" db="EMBL/GenBank/DDBJ databases">
        <title>Genome-resolved meta-omics ties microbial dynamics to process performance in biotechnology for thiocyanate degradation.</title>
        <authorList>
            <person name="Kantor R.S."/>
            <person name="Huddy R.J."/>
            <person name="Iyer R."/>
            <person name="Thomas B.C."/>
            <person name="Brown C.T."/>
            <person name="Anantharaman K."/>
            <person name="Tringe S."/>
            <person name="Hettich R.L."/>
            <person name="Harrison S.T."/>
            <person name="Banfield J.F."/>
        </authorList>
    </citation>
    <scope>NUCLEOTIDE SEQUENCE [LARGE SCALE GENOMIC DNA]</scope>
    <source>
        <strain evidence="5">59-99</strain>
    </source>
</reference>
<accession>A0A1M3KZ32</accession>
<evidence type="ECO:0000256" key="3">
    <source>
        <dbReference type="PROSITE-ProRule" id="PRU00169"/>
    </source>
</evidence>
<dbReference type="Pfam" id="PF00072">
    <property type="entry name" value="Response_reg"/>
    <property type="match status" value="1"/>
</dbReference>
<evidence type="ECO:0000313" key="5">
    <source>
        <dbReference type="EMBL" id="OJX57746.1"/>
    </source>
</evidence>
<evidence type="ECO:0000256" key="1">
    <source>
        <dbReference type="ARBA" id="ARBA00000085"/>
    </source>
</evidence>
<dbReference type="GO" id="GO:0000155">
    <property type="term" value="F:phosphorelay sensor kinase activity"/>
    <property type="evidence" value="ECO:0007669"/>
    <property type="project" value="InterPro"/>
</dbReference>
<dbReference type="InterPro" id="IPR035965">
    <property type="entry name" value="PAS-like_dom_sf"/>
</dbReference>
<comment type="catalytic activity">
    <reaction evidence="1">
        <text>ATP + protein L-histidine = ADP + protein N-phospho-L-histidine.</text>
        <dbReference type="EC" id="2.7.13.3"/>
    </reaction>
</comment>
<organism evidence="5 6">
    <name type="scientific">Candidatus Kapaibacterium thiocyanatum</name>
    <dbReference type="NCBI Taxonomy" id="1895771"/>
    <lineage>
        <taxon>Bacteria</taxon>
        <taxon>Pseudomonadati</taxon>
        <taxon>Candidatus Kapaibacteriota</taxon>
        <taxon>Candidatus Kapaibacteriia</taxon>
        <taxon>Candidatus Kapaibacteriales</taxon>
        <taxon>Candidatus Kapaibacteriaceae</taxon>
        <taxon>Candidatus Kapaibacterium</taxon>
    </lineage>
</organism>
<dbReference type="Pfam" id="PF13188">
    <property type="entry name" value="PAS_8"/>
    <property type="match status" value="1"/>
</dbReference>
<evidence type="ECO:0000256" key="2">
    <source>
        <dbReference type="ARBA" id="ARBA00012438"/>
    </source>
</evidence>
<sequence length="327" mass="36930">MPADSSKYRVLVIEDNPGDYVLVEDFLYEQIEAPTITHAESFEKASSILTKDGQRFDVVLLDLSLSDRTGEGLIHDIVGLCPDIPVIVLTGYADFAFGVKSLSMGIADYILKEELTALILYKSIVYSSERRRISSALLESEHKYSELFHLSPLPMWVCDCGTLKFIDVNNAAIRHYGFSLQEFLDMSIADIQQIGSMPEAMPSDPGFPERYMQGIVDHRKKNGEMIRVDLRSNALQYKGTSSRIILANDVTERLNYINAIEAQNRKLKEIAWMQSHVIRAPLSRIMGLISIIRDSKGSTEERDEMLGYLMTSAHELDKVIRNITELT</sequence>
<feature type="domain" description="Response regulatory" evidence="4">
    <location>
        <begin position="9"/>
        <end position="127"/>
    </location>
</feature>
<dbReference type="EC" id="2.7.13.3" evidence="2"/>
<dbReference type="InterPro" id="IPR001789">
    <property type="entry name" value="Sig_transdc_resp-reg_receiver"/>
</dbReference>
<dbReference type="CDD" id="cd00156">
    <property type="entry name" value="REC"/>
    <property type="match status" value="1"/>
</dbReference>
<gene>
    <name evidence="5" type="ORF">BGO89_07180</name>
</gene>
<evidence type="ECO:0000313" key="6">
    <source>
        <dbReference type="Proteomes" id="UP000184233"/>
    </source>
</evidence>
<dbReference type="STRING" id="1895771.BGO89_07180"/>
<comment type="caution">
    <text evidence="5">The sequence shown here is derived from an EMBL/GenBank/DDBJ whole genome shotgun (WGS) entry which is preliminary data.</text>
</comment>
<dbReference type="Proteomes" id="UP000184233">
    <property type="component" value="Unassembled WGS sequence"/>
</dbReference>
<dbReference type="SMART" id="SM00448">
    <property type="entry name" value="REC"/>
    <property type="match status" value="1"/>
</dbReference>
<dbReference type="CDD" id="cd00130">
    <property type="entry name" value="PAS"/>
    <property type="match status" value="1"/>
</dbReference>
<dbReference type="InterPro" id="IPR003661">
    <property type="entry name" value="HisK_dim/P_dom"/>
</dbReference>
<dbReference type="InterPro" id="IPR000014">
    <property type="entry name" value="PAS"/>
</dbReference>
<protein>
    <recommendedName>
        <fullName evidence="2">histidine kinase</fullName>
        <ecNumber evidence="2">2.7.13.3</ecNumber>
    </recommendedName>
</protein>
<dbReference type="AlphaFoldDB" id="A0A1M3KZ32"/>